<sequence>RLEMSETSQKEPITNLISKTEVMSNEKISHKLSETLGEKYSKDIIDNVEESLKETIKIGDLQNILKSNNKIHSEDLYQDSSYIDVHLNNNDKQFYSEETKDNSKINNDTLISPSIEDKEIEYQKNCLEKFLDFIFCRNNEQPLKLKEKPVSIIELFKFGDCSDKLFVIFGCILSIICGFCQPAFALITGKLANILLLKDIHSENFVSEYIKCIIYLISSGLILTIAAFLQFLFFNIACIKIVRKLRCEFLNSILRQDAAWFESNHSGTLNTKLNDNIERIYEGIGDKFGILLRNSCQFLAGLCVAFYTSWIMTLPLCVLSPAVAFVLGSTGKAMMHYTKQEMQIYSNAGKIALEAISNVKTVGSLNGQNEEVKKYGKLLDEGKKKGIKKGLINSILSSTVTFIIFTFIGLSILYGAFLYKYQYIDTPGEIFVIILCLLSGAYHLGLASPHMMVILTARVAAATIYKTIDRKPEIDSSSNKGKILYDINGKVIFKNVTFSYPTSKNVKTLKNFSITVNPGETVALVGHSGSGKSTVASLLLRLYDYNEGNITIDDVDLKDFNIKCLRTSIGIVQQTPIILNATVEENLKIGNPTLTYDQMVEACKIANAHNFIMQLSNEYNTFIGDGGVQLSGGQCQRICIARSIARNPKILILDEATSALDSKSESIVHNALNNAAKGRSTIVIAHRLATTKKADRIYVLDKGEILETGTHNELLALNGVYKNFVNSQLIEGYNDMTSDEMIDEETINLDENKFKEKPSNPFYDVEEKFDNYHNKEIYKNKKIDKNIILDKGKKTLIDEENDTSNDETFRRSIRQRYNREFKIINTDMDAEGERLEEELKSRGTNVISLLDVFKIARNQWITLGIAIFISIVLSATSPIIGLSYGLSFGIYEDDNTDHIIDASYLCFGIIVYAIYESSLSCVASYLFARVGENVTNEMRIKSFTNILYQDSQFFDNPKNTPGKLITRLATDAPNVKAAMDSRFSKVARGILSLISSIVFALLVNWKVGICGALMFVLQALIQIYLSRLVHKYNQLMVENDKAGKLAVEAIEKVKTIQLLTSEDNIFEFYVKNSIVQQKMELKRAPLQALSYASTHGMQQLTQALCYFIALILFLNNVSDKISAFQVIQILYFGSSGIISASELFPEIVKSRLAASLMMELINAVPKTGNPNDGSKIIIEGDVEINDVYFAYPQRKNHLVLKNFNLSIERGQSVALVGCSGSGKSTLINLMERFYDPCTGIISIDGNDTTKLNLGHLRNQMALVGQMPKLFSGTIKENILYGLDHEKYTIDDVKSAAEMANASTFIENLPNGYDQEVGEKGSCLSGGQAQRIAIARALIRKPKILLLDEATSALDSTSEKSVQIALEKASGGRTTISVAHRISSIQNCDLIVCMENGKIKEMGNHKQLIAINGLYAESVLKMSKKLIFVTFLAFIAVCMGCEQWPNGTDTKLHWFNCPDSGNIVFHTLKSVDANDNTEYPVKLKEPLYVDVNIDNDASSLTQIRLDIALYQWGGWQGCSWHEVPTFGLLANQDACKNGLPCPINSGKNQNLKITMDFTGYDSIISLLKNDAPYQLMYKLTDKSTGKTSCTMVQARTFTNQ</sequence>
<dbReference type="InterPro" id="IPR036640">
    <property type="entry name" value="ABC1_TM_sf"/>
</dbReference>
<feature type="transmembrane region" description="Helical" evidence="8">
    <location>
        <begin position="986"/>
        <end position="1005"/>
    </location>
</feature>
<dbReference type="PROSITE" id="PS50893">
    <property type="entry name" value="ABC_TRANSPORTER_2"/>
    <property type="match status" value="2"/>
</dbReference>
<feature type="transmembrane region" description="Helical" evidence="8">
    <location>
        <begin position="860"/>
        <end position="882"/>
    </location>
</feature>
<feature type="transmembrane region" description="Helical" evidence="8">
    <location>
        <begin position="1011"/>
        <end position="1029"/>
    </location>
</feature>
<feature type="domain" description="ABC transmembrane type-1" evidence="10">
    <location>
        <begin position="865"/>
        <end position="1149"/>
    </location>
</feature>
<dbReference type="InterPro" id="IPR003593">
    <property type="entry name" value="AAA+_ATPase"/>
</dbReference>
<feature type="domain" description="ABC transmembrane type-1" evidence="10">
    <location>
        <begin position="168"/>
        <end position="456"/>
    </location>
</feature>
<keyword evidence="3 8" id="KW-0812">Transmembrane</keyword>
<dbReference type="SMART" id="SM00382">
    <property type="entry name" value="AAA"/>
    <property type="match status" value="2"/>
</dbReference>
<dbReference type="GO" id="GO:0005524">
    <property type="term" value="F:ATP binding"/>
    <property type="evidence" value="ECO:0007669"/>
    <property type="project" value="UniProtKB-KW"/>
</dbReference>
<dbReference type="PANTHER" id="PTHR43394">
    <property type="entry name" value="ATP-DEPENDENT PERMEASE MDL1, MITOCHONDRIAL"/>
    <property type="match status" value="1"/>
</dbReference>
<dbReference type="AlphaFoldDB" id="A0AAF5DRL8"/>
<evidence type="ECO:0000256" key="3">
    <source>
        <dbReference type="ARBA" id="ARBA00022692"/>
    </source>
</evidence>
<reference evidence="12" key="1">
    <citation type="submission" date="2024-02" db="UniProtKB">
        <authorList>
            <consortium name="WormBaseParasite"/>
        </authorList>
    </citation>
    <scope>IDENTIFICATION</scope>
</reference>
<feature type="transmembrane region" description="Helical" evidence="8">
    <location>
        <begin position="902"/>
        <end position="928"/>
    </location>
</feature>
<feature type="domain" description="ABC transporter" evidence="9">
    <location>
        <begin position="1182"/>
        <end position="1420"/>
    </location>
</feature>
<dbReference type="PANTHER" id="PTHR43394:SF27">
    <property type="entry name" value="ATP-DEPENDENT TRANSLOCASE ABCB1-LIKE"/>
    <property type="match status" value="1"/>
</dbReference>
<evidence type="ECO:0000256" key="1">
    <source>
        <dbReference type="ARBA" id="ARBA00004141"/>
    </source>
</evidence>
<evidence type="ECO:0000256" key="5">
    <source>
        <dbReference type="ARBA" id="ARBA00022840"/>
    </source>
</evidence>
<dbReference type="PROSITE" id="PS00211">
    <property type="entry name" value="ABC_TRANSPORTER_1"/>
    <property type="match status" value="2"/>
</dbReference>
<dbReference type="FunFam" id="3.40.50.300:FF:001797">
    <property type="entry name" value="ABC transporter, putative"/>
    <property type="match status" value="1"/>
</dbReference>
<dbReference type="InterPro" id="IPR039421">
    <property type="entry name" value="Type_1_exporter"/>
</dbReference>
<dbReference type="GO" id="GO:0090374">
    <property type="term" value="P:oligopeptide export from mitochondrion"/>
    <property type="evidence" value="ECO:0007669"/>
    <property type="project" value="TreeGrafter"/>
</dbReference>
<dbReference type="FunFam" id="3.40.50.300:FF:002283">
    <property type="entry name" value="p-GlycoProtein related"/>
    <property type="match status" value="1"/>
</dbReference>
<feature type="transmembrane region" description="Helical" evidence="8">
    <location>
        <begin position="165"/>
        <end position="187"/>
    </location>
</feature>
<dbReference type="GO" id="GO:0005743">
    <property type="term" value="C:mitochondrial inner membrane"/>
    <property type="evidence" value="ECO:0007669"/>
    <property type="project" value="TreeGrafter"/>
</dbReference>
<dbReference type="Pfam" id="PF00664">
    <property type="entry name" value="ABC_membrane"/>
    <property type="match status" value="2"/>
</dbReference>
<evidence type="ECO:0000259" key="9">
    <source>
        <dbReference type="PROSITE" id="PS50893"/>
    </source>
</evidence>
<dbReference type="SUPFAM" id="SSF90123">
    <property type="entry name" value="ABC transporter transmembrane region"/>
    <property type="match status" value="2"/>
</dbReference>
<evidence type="ECO:0000259" key="10">
    <source>
        <dbReference type="PROSITE" id="PS50929"/>
    </source>
</evidence>
<dbReference type="WBParaSite" id="TCONS_00017199.p1">
    <property type="protein sequence ID" value="TCONS_00017199.p1"/>
    <property type="gene ID" value="XLOC_011408"/>
</dbReference>
<dbReference type="Gene3D" id="1.20.1560.10">
    <property type="entry name" value="ABC transporter type 1, transmembrane domain"/>
    <property type="match status" value="3"/>
</dbReference>
<feature type="domain" description="ABC transporter" evidence="9">
    <location>
        <begin position="491"/>
        <end position="727"/>
    </location>
</feature>
<dbReference type="GO" id="GO:0016887">
    <property type="term" value="F:ATP hydrolysis activity"/>
    <property type="evidence" value="ECO:0007669"/>
    <property type="project" value="InterPro"/>
</dbReference>
<accession>A0AAF5DRL8</accession>
<evidence type="ECO:0000313" key="12">
    <source>
        <dbReference type="WBParaSite" id="TCONS_00017199.p1"/>
    </source>
</evidence>
<keyword evidence="4" id="KW-0547">Nucleotide-binding</keyword>
<evidence type="ECO:0000256" key="8">
    <source>
        <dbReference type="SAM" id="Phobius"/>
    </source>
</evidence>
<dbReference type="CDD" id="cd18578">
    <property type="entry name" value="ABC_6TM_Pgp_ABCB1_D2_like"/>
    <property type="match status" value="1"/>
</dbReference>
<dbReference type="InterPro" id="IPR017871">
    <property type="entry name" value="ABC_transporter-like_CS"/>
</dbReference>
<dbReference type="CDD" id="cd03249">
    <property type="entry name" value="ABC_MTABC3_MDL1_MDL2"/>
    <property type="match status" value="2"/>
</dbReference>
<dbReference type="SUPFAM" id="SSF52540">
    <property type="entry name" value="P-loop containing nucleoside triphosphate hydrolases"/>
    <property type="match status" value="2"/>
</dbReference>
<dbReference type="PROSITE" id="PS50929">
    <property type="entry name" value="ABC_TM1F"/>
    <property type="match status" value="2"/>
</dbReference>
<feature type="transmembrane region" description="Helical" evidence="8">
    <location>
        <begin position="313"/>
        <end position="335"/>
    </location>
</feature>
<keyword evidence="5" id="KW-0067">ATP-binding</keyword>
<comment type="similarity">
    <text evidence="2">Belongs to the ABC transporter superfamily. ABCB family. Multidrug resistance exporter (TC 3.A.1.201) subfamily.</text>
</comment>
<dbReference type="Pfam" id="PF00005">
    <property type="entry name" value="ABC_tran"/>
    <property type="match status" value="2"/>
</dbReference>
<keyword evidence="6 8" id="KW-1133">Transmembrane helix</keyword>
<dbReference type="Proteomes" id="UP000035681">
    <property type="component" value="Unplaced"/>
</dbReference>
<organism evidence="11 12">
    <name type="scientific">Strongyloides stercoralis</name>
    <name type="common">Threadworm</name>
    <dbReference type="NCBI Taxonomy" id="6248"/>
    <lineage>
        <taxon>Eukaryota</taxon>
        <taxon>Metazoa</taxon>
        <taxon>Ecdysozoa</taxon>
        <taxon>Nematoda</taxon>
        <taxon>Chromadorea</taxon>
        <taxon>Rhabditida</taxon>
        <taxon>Tylenchina</taxon>
        <taxon>Panagrolaimomorpha</taxon>
        <taxon>Strongyloidoidea</taxon>
        <taxon>Strongyloididae</taxon>
        <taxon>Strongyloides</taxon>
    </lineage>
</organism>
<feature type="transmembrane region" description="Helical" evidence="8">
    <location>
        <begin position="430"/>
        <end position="448"/>
    </location>
</feature>
<feature type="transmembrane region" description="Helical" evidence="8">
    <location>
        <begin position="213"/>
        <end position="236"/>
    </location>
</feature>
<dbReference type="InterPro" id="IPR011527">
    <property type="entry name" value="ABC1_TM_dom"/>
</dbReference>
<dbReference type="InterPro" id="IPR027417">
    <property type="entry name" value="P-loop_NTPase"/>
</dbReference>
<dbReference type="GO" id="GO:0015421">
    <property type="term" value="F:ABC-type oligopeptide transporter activity"/>
    <property type="evidence" value="ECO:0007669"/>
    <property type="project" value="TreeGrafter"/>
</dbReference>
<keyword evidence="7 8" id="KW-0472">Membrane</keyword>
<evidence type="ECO:0000313" key="11">
    <source>
        <dbReference type="Proteomes" id="UP000035681"/>
    </source>
</evidence>
<feature type="transmembrane region" description="Helical" evidence="8">
    <location>
        <begin position="391"/>
        <end position="418"/>
    </location>
</feature>
<dbReference type="CDD" id="cd18577">
    <property type="entry name" value="ABC_6TM_Pgp_ABCB1_D1_like"/>
    <property type="match status" value="1"/>
</dbReference>
<dbReference type="Gene3D" id="3.40.50.300">
    <property type="entry name" value="P-loop containing nucleotide triphosphate hydrolases"/>
    <property type="match status" value="2"/>
</dbReference>
<dbReference type="InterPro" id="IPR003439">
    <property type="entry name" value="ABC_transporter-like_ATP-bd"/>
</dbReference>
<evidence type="ECO:0000256" key="6">
    <source>
        <dbReference type="ARBA" id="ARBA00022989"/>
    </source>
</evidence>
<evidence type="ECO:0000256" key="4">
    <source>
        <dbReference type="ARBA" id="ARBA00022741"/>
    </source>
</evidence>
<protein>
    <submittedName>
        <fullName evidence="12">ML domain-containing protein</fullName>
    </submittedName>
</protein>
<proteinExistence type="inferred from homology"/>
<comment type="subcellular location">
    <subcellularLocation>
        <location evidence="1">Membrane</location>
        <topology evidence="1">Multi-pass membrane protein</topology>
    </subcellularLocation>
</comment>
<keyword evidence="11" id="KW-1185">Reference proteome</keyword>
<name>A0AAF5DRL8_STRER</name>
<evidence type="ECO:0000256" key="7">
    <source>
        <dbReference type="ARBA" id="ARBA00023136"/>
    </source>
</evidence>
<evidence type="ECO:0000256" key="2">
    <source>
        <dbReference type="ARBA" id="ARBA00007577"/>
    </source>
</evidence>